<evidence type="ECO:0000313" key="2">
    <source>
        <dbReference type="Proteomes" id="UP000314294"/>
    </source>
</evidence>
<protein>
    <submittedName>
        <fullName evidence="1">Uncharacterized protein</fullName>
    </submittedName>
</protein>
<dbReference type="Proteomes" id="UP000314294">
    <property type="component" value="Unassembled WGS sequence"/>
</dbReference>
<name>A0A4Z2GTV8_9TELE</name>
<gene>
    <name evidence="1" type="ORF">EYF80_033627</name>
</gene>
<sequence>MSGEVTVSASARQSPSKWNTAVAPEVAPNVLRLLLSRQLCVPLVRCCLCRHGHGGGLDLLGAVLVWRWRLGGGHRLKQQGRLLLLLLRLLLLLEKSLQRHTARLRSALLQDLLRSAQRLAHVEDLAHFEYGVYFTGAWEERPEGIQLCHDAADCPLVYG</sequence>
<accession>A0A4Z2GTV8</accession>
<organism evidence="1 2">
    <name type="scientific">Liparis tanakae</name>
    <name type="common">Tanaka's snailfish</name>
    <dbReference type="NCBI Taxonomy" id="230148"/>
    <lineage>
        <taxon>Eukaryota</taxon>
        <taxon>Metazoa</taxon>
        <taxon>Chordata</taxon>
        <taxon>Craniata</taxon>
        <taxon>Vertebrata</taxon>
        <taxon>Euteleostomi</taxon>
        <taxon>Actinopterygii</taxon>
        <taxon>Neopterygii</taxon>
        <taxon>Teleostei</taxon>
        <taxon>Neoteleostei</taxon>
        <taxon>Acanthomorphata</taxon>
        <taxon>Eupercaria</taxon>
        <taxon>Perciformes</taxon>
        <taxon>Cottioidei</taxon>
        <taxon>Cottales</taxon>
        <taxon>Liparidae</taxon>
        <taxon>Liparis</taxon>
    </lineage>
</organism>
<reference evidence="1 2" key="1">
    <citation type="submission" date="2019-03" db="EMBL/GenBank/DDBJ databases">
        <title>First draft genome of Liparis tanakae, snailfish: a comprehensive survey of snailfish specific genes.</title>
        <authorList>
            <person name="Kim W."/>
            <person name="Song I."/>
            <person name="Jeong J.-H."/>
            <person name="Kim D."/>
            <person name="Kim S."/>
            <person name="Ryu S."/>
            <person name="Song J.Y."/>
            <person name="Lee S.K."/>
        </authorList>
    </citation>
    <scope>NUCLEOTIDE SEQUENCE [LARGE SCALE GENOMIC DNA]</scope>
    <source>
        <tissue evidence="1">Muscle</tissue>
    </source>
</reference>
<dbReference type="AlphaFoldDB" id="A0A4Z2GTV8"/>
<proteinExistence type="predicted"/>
<comment type="caution">
    <text evidence="1">The sequence shown here is derived from an EMBL/GenBank/DDBJ whole genome shotgun (WGS) entry which is preliminary data.</text>
</comment>
<keyword evidence="2" id="KW-1185">Reference proteome</keyword>
<evidence type="ECO:0000313" key="1">
    <source>
        <dbReference type="EMBL" id="TNN56162.1"/>
    </source>
</evidence>
<dbReference type="EMBL" id="SRLO01000435">
    <property type="protein sequence ID" value="TNN56162.1"/>
    <property type="molecule type" value="Genomic_DNA"/>
</dbReference>